<dbReference type="PANTHER" id="PTHR31973:SF199">
    <property type="entry name" value="SWIM-TYPE DOMAIN-CONTAINING PROTEIN"/>
    <property type="match status" value="1"/>
</dbReference>
<keyword evidence="1" id="KW-0479">Metal-binding</keyword>
<dbReference type="AlphaFoldDB" id="A0A9D4XLD3"/>
<dbReference type="Proteomes" id="UP001058974">
    <property type="component" value="Chromosome 4"/>
</dbReference>
<name>A0A9D4XLD3_PEA</name>
<feature type="compositionally biased region" description="Polar residues" evidence="2">
    <location>
        <begin position="335"/>
        <end position="347"/>
    </location>
</feature>
<gene>
    <name evidence="4" type="ORF">KIW84_045714</name>
</gene>
<evidence type="ECO:0000259" key="3">
    <source>
        <dbReference type="PROSITE" id="PS50158"/>
    </source>
</evidence>
<dbReference type="InterPro" id="IPR001878">
    <property type="entry name" value="Znf_CCHC"/>
</dbReference>
<feature type="domain" description="CCHC-type" evidence="3">
    <location>
        <begin position="283"/>
        <end position="298"/>
    </location>
</feature>
<evidence type="ECO:0000256" key="1">
    <source>
        <dbReference type="PROSITE-ProRule" id="PRU00047"/>
    </source>
</evidence>
<dbReference type="PANTHER" id="PTHR31973">
    <property type="entry name" value="POLYPROTEIN, PUTATIVE-RELATED"/>
    <property type="match status" value="1"/>
</dbReference>
<evidence type="ECO:0000313" key="5">
    <source>
        <dbReference type="Proteomes" id="UP001058974"/>
    </source>
</evidence>
<proteinExistence type="predicted"/>
<evidence type="ECO:0000313" key="4">
    <source>
        <dbReference type="EMBL" id="KAI5422367.1"/>
    </source>
</evidence>
<dbReference type="Gramene" id="Psat04G0571400-T1">
    <property type="protein sequence ID" value="KAI5422367.1"/>
    <property type="gene ID" value="KIW84_045714"/>
</dbReference>
<reference evidence="4 5" key="1">
    <citation type="journal article" date="2022" name="Nat. Genet.">
        <title>Improved pea reference genome and pan-genome highlight genomic features and evolutionary characteristics.</title>
        <authorList>
            <person name="Yang T."/>
            <person name="Liu R."/>
            <person name="Luo Y."/>
            <person name="Hu S."/>
            <person name="Wang D."/>
            <person name="Wang C."/>
            <person name="Pandey M.K."/>
            <person name="Ge S."/>
            <person name="Xu Q."/>
            <person name="Li N."/>
            <person name="Li G."/>
            <person name="Huang Y."/>
            <person name="Saxena R.K."/>
            <person name="Ji Y."/>
            <person name="Li M."/>
            <person name="Yan X."/>
            <person name="He Y."/>
            <person name="Liu Y."/>
            <person name="Wang X."/>
            <person name="Xiang C."/>
            <person name="Varshney R.K."/>
            <person name="Ding H."/>
            <person name="Gao S."/>
            <person name="Zong X."/>
        </authorList>
    </citation>
    <scope>NUCLEOTIDE SEQUENCE [LARGE SCALE GENOMIC DNA]</scope>
    <source>
        <strain evidence="4 5">cv. Zhongwan 6</strain>
    </source>
</reference>
<comment type="caution">
    <text evidence="4">The sequence shown here is derived from an EMBL/GenBank/DDBJ whole genome shotgun (WGS) entry which is preliminary data.</text>
</comment>
<keyword evidence="5" id="KW-1185">Reference proteome</keyword>
<evidence type="ECO:0000256" key="2">
    <source>
        <dbReference type="SAM" id="MobiDB-lite"/>
    </source>
</evidence>
<dbReference type="GO" id="GO:0008270">
    <property type="term" value="F:zinc ion binding"/>
    <property type="evidence" value="ECO:0007669"/>
    <property type="project" value="UniProtKB-KW"/>
</dbReference>
<keyword evidence="1" id="KW-0862">Zinc</keyword>
<organism evidence="4 5">
    <name type="scientific">Pisum sativum</name>
    <name type="common">Garden pea</name>
    <name type="synonym">Lathyrus oleraceus</name>
    <dbReference type="NCBI Taxonomy" id="3888"/>
    <lineage>
        <taxon>Eukaryota</taxon>
        <taxon>Viridiplantae</taxon>
        <taxon>Streptophyta</taxon>
        <taxon>Embryophyta</taxon>
        <taxon>Tracheophyta</taxon>
        <taxon>Spermatophyta</taxon>
        <taxon>Magnoliopsida</taxon>
        <taxon>eudicotyledons</taxon>
        <taxon>Gunneridae</taxon>
        <taxon>Pentapetalae</taxon>
        <taxon>rosids</taxon>
        <taxon>fabids</taxon>
        <taxon>Fabales</taxon>
        <taxon>Fabaceae</taxon>
        <taxon>Papilionoideae</taxon>
        <taxon>50 kb inversion clade</taxon>
        <taxon>NPAAA clade</taxon>
        <taxon>Hologalegina</taxon>
        <taxon>IRL clade</taxon>
        <taxon>Fabeae</taxon>
        <taxon>Lathyrus</taxon>
    </lineage>
</organism>
<dbReference type="EMBL" id="JAMSHJ010000004">
    <property type="protein sequence ID" value="KAI5422367.1"/>
    <property type="molecule type" value="Genomic_DNA"/>
</dbReference>
<accession>A0A9D4XLD3</accession>
<protein>
    <recommendedName>
        <fullName evidence="3">CCHC-type domain-containing protein</fullName>
    </recommendedName>
</protein>
<dbReference type="PROSITE" id="PS50158">
    <property type="entry name" value="ZF_CCHC"/>
    <property type="match status" value="1"/>
</dbReference>
<feature type="compositionally biased region" description="Basic residues" evidence="2">
    <location>
        <begin position="311"/>
        <end position="334"/>
    </location>
</feature>
<sequence length="347" mass="39770">MTKKKNSGSQKEINERVKYCVRFIEEAGELDANIEADGEETPNGIDEDYVASEGNFEDSEFQFNEESEESGMNWTKELVPTVQGISANVEFRLCVKHLYGNWKKKHPGLKLKEVLWEAVRATTVPTWEREMQRMKAMKVDAWKDMLDVPACHWSGSHFRTYSKCDLQVNNRCEAFNREILEHGEKPIITILEGIKHYVTKKMTNQKELLHGYTGSICPKIQLIIENNKKQAQGWTPTWHDNLNTVTPPVMRRVIGRPKKQRNKTNDEPRNLHILPRRFSIVTCAKCGAMGHNKRSCKDKREVGRAISKGGNKSKKTNKVKGGKGTKKSKEKKTKFSQSLQAPQPTQE</sequence>
<keyword evidence="1" id="KW-0863">Zinc-finger</keyword>
<feature type="region of interest" description="Disordered" evidence="2">
    <location>
        <begin position="290"/>
        <end position="347"/>
    </location>
</feature>
<dbReference type="GO" id="GO:0003676">
    <property type="term" value="F:nucleic acid binding"/>
    <property type="evidence" value="ECO:0007669"/>
    <property type="project" value="InterPro"/>
</dbReference>